<dbReference type="Proteomes" id="UP000035661">
    <property type="component" value="Chromosome"/>
</dbReference>
<dbReference type="EC" id="2.7.1.21" evidence="2 8"/>
<keyword evidence="3 8" id="KW-0237">DNA synthesis</keyword>
<dbReference type="NCBIfam" id="NF003296">
    <property type="entry name" value="PRK04296.1-1"/>
    <property type="match status" value="1"/>
</dbReference>
<evidence type="ECO:0000256" key="2">
    <source>
        <dbReference type="ARBA" id="ARBA00012118"/>
    </source>
</evidence>
<reference evidence="13 14" key="1">
    <citation type="journal article" date="2015" name="Genome Biol. Evol.">
        <title>Found and Lost: The Fates of Horizontally Acquired Genes in Arthropod-Symbiotic Spiroplasma.</title>
        <authorList>
            <person name="Lo W.S."/>
            <person name="Gasparich G.E."/>
            <person name="Kuo C.H."/>
        </authorList>
    </citation>
    <scope>NUCLEOTIDE SEQUENCE [LARGE SCALE GENOMIC DNA]</scope>
    <source>
        <strain evidence="14">TDA-040725-5</strain>
    </source>
</reference>
<dbReference type="PROSITE" id="PS00603">
    <property type="entry name" value="TK_CELLULAR_TYPE"/>
    <property type="match status" value="1"/>
</dbReference>
<dbReference type="SUPFAM" id="SSF57716">
    <property type="entry name" value="Glucocorticoid receptor-like (DNA-binding domain)"/>
    <property type="match status" value="1"/>
</dbReference>
<evidence type="ECO:0000256" key="4">
    <source>
        <dbReference type="ARBA" id="ARBA00022679"/>
    </source>
</evidence>
<dbReference type="InterPro" id="IPR020633">
    <property type="entry name" value="Thymidine_kinase_CS"/>
</dbReference>
<evidence type="ECO:0000256" key="6">
    <source>
        <dbReference type="ARBA" id="ARBA00022777"/>
    </source>
</evidence>
<keyword evidence="14" id="KW-1185">Reference proteome</keyword>
<keyword evidence="7 8" id="KW-0067">ATP-binding</keyword>
<dbReference type="PATRIC" id="fig|743698.3.peg.65"/>
<feature type="binding site" evidence="8">
    <location>
        <begin position="91"/>
        <end position="94"/>
    </location>
    <ligand>
        <name>ATP</name>
        <dbReference type="ChEBI" id="CHEBI:30616"/>
    </ligand>
</feature>
<dbReference type="GO" id="GO:0005829">
    <property type="term" value="C:cytosol"/>
    <property type="evidence" value="ECO:0007669"/>
    <property type="project" value="TreeGrafter"/>
</dbReference>
<evidence type="ECO:0000256" key="8">
    <source>
        <dbReference type="HAMAP-Rule" id="MF_00124"/>
    </source>
</evidence>
<feature type="binding site" evidence="10">
    <location>
        <position position="182"/>
    </location>
    <ligand>
        <name>substrate</name>
    </ligand>
</feature>
<dbReference type="RefSeq" id="WP_047790952.1">
    <property type="nucleotide sequence ID" value="NZ_CP011856.1"/>
</dbReference>
<feature type="binding site" evidence="8">
    <location>
        <position position="186"/>
    </location>
    <ligand>
        <name>Zn(2+)</name>
        <dbReference type="ChEBI" id="CHEBI:29105"/>
    </ligand>
</feature>
<evidence type="ECO:0000256" key="3">
    <source>
        <dbReference type="ARBA" id="ARBA00022634"/>
    </source>
</evidence>
<evidence type="ECO:0000256" key="12">
    <source>
        <dbReference type="RuleBase" id="RU004165"/>
    </source>
</evidence>
<dbReference type="GO" id="GO:0008270">
    <property type="term" value="F:zinc ion binding"/>
    <property type="evidence" value="ECO:0007669"/>
    <property type="project" value="UniProtKB-UniRule"/>
</dbReference>
<keyword evidence="8" id="KW-0862">Zinc</keyword>
<keyword evidence="8" id="KW-0479">Metal-binding</keyword>
<evidence type="ECO:0000256" key="10">
    <source>
        <dbReference type="PIRSR" id="PIRSR035805-2"/>
    </source>
</evidence>
<keyword evidence="8" id="KW-0963">Cytoplasm</keyword>
<dbReference type="InterPro" id="IPR027417">
    <property type="entry name" value="P-loop_NTPase"/>
</dbReference>
<feature type="binding site" evidence="8">
    <location>
        <position position="151"/>
    </location>
    <ligand>
        <name>Zn(2+)</name>
        <dbReference type="ChEBI" id="CHEBI:29105"/>
    </ligand>
</feature>
<evidence type="ECO:0000256" key="11">
    <source>
        <dbReference type="RuleBase" id="RU000544"/>
    </source>
</evidence>
<evidence type="ECO:0000313" key="14">
    <source>
        <dbReference type="Proteomes" id="UP000035661"/>
    </source>
</evidence>
<protein>
    <recommendedName>
        <fullName evidence="2 8">Thymidine kinase</fullName>
        <ecNumber evidence="2 8">2.7.1.21</ecNumber>
    </recommendedName>
</protein>
<dbReference type="GO" id="GO:0046104">
    <property type="term" value="P:thymidine metabolic process"/>
    <property type="evidence" value="ECO:0007669"/>
    <property type="project" value="TreeGrafter"/>
</dbReference>
<dbReference type="PANTHER" id="PTHR11441">
    <property type="entry name" value="THYMIDINE KINASE"/>
    <property type="match status" value="1"/>
</dbReference>
<dbReference type="PIRSF" id="PIRSF035805">
    <property type="entry name" value="TK_cell"/>
    <property type="match status" value="1"/>
</dbReference>
<dbReference type="EMBL" id="CP011856">
    <property type="protein sequence ID" value="AKM53666.1"/>
    <property type="molecule type" value="Genomic_DNA"/>
</dbReference>
<comment type="subcellular location">
    <subcellularLocation>
        <location evidence="8">Cytoplasm</location>
    </subcellularLocation>
</comment>
<dbReference type="Pfam" id="PF00265">
    <property type="entry name" value="TK"/>
    <property type="match status" value="1"/>
</dbReference>
<dbReference type="GO" id="GO:0005524">
    <property type="term" value="F:ATP binding"/>
    <property type="evidence" value="ECO:0007669"/>
    <property type="project" value="UniProtKB-UniRule"/>
</dbReference>
<evidence type="ECO:0000256" key="5">
    <source>
        <dbReference type="ARBA" id="ARBA00022741"/>
    </source>
</evidence>
<dbReference type="Gene3D" id="3.30.60.20">
    <property type="match status" value="1"/>
</dbReference>
<evidence type="ECO:0000313" key="13">
    <source>
        <dbReference type="EMBL" id="AKM53666.1"/>
    </source>
</evidence>
<dbReference type="STRING" id="315358.SERIO_v1c00640"/>
<keyword evidence="5 8" id="KW-0547">Nucleotide-binding</keyword>
<dbReference type="PANTHER" id="PTHR11441:SF0">
    <property type="entry name" value="THYMIDINE KINASE, CYTOSOLIC"/>
    <property type="match status" value="1"/>
</dbReference>
<feature type="binding site" evidence="8">
    <location>
        <begin position="18"/>
        <end position="25"/>
    </location>
    <ligand>
        <name>ATP</name>
        <dbReference type="ChEBI" id="CHEBI:30616"/>
    </ligand>
</feature>
<evidence type="ECO:0000256" key="9">
    <source>
        <dbReference type="PIRSR" id="PIRSR035805-1"/>
    </source>
</evidence>
<dbReference type="GO" id="GO:0004797">
    <property type="term" value="F:thymidine kinase activity"/>
    <property type="evidence" value="ECO:0007669"/>
    <property type="project" value="UniProtKB-UniRule"/>
</dbReference>
<gene>
    <name evidence="8 13" type="primary">tdk</name>
    <name evidence="13" type="ORF">SERIO_v1c00640</name>
</gene>
<evidence type="ECO:0000256" key="1">
    <source>
        <dbReference type="ARBA" id="ARBA00007587"/>
    </source>
</evidence>
<name>A0A0H3XIT8_9MOLU</name>
<accession>A0A0H3XIT8</accession>
<dbReference type="KEGG" id="seri:SERIO_v1c00640"/>
<comment type="catalytic activity">
    <reaction evidence="8 11">
        <text>thymidine + ATP = dTMP + ADP + H(+)</text>
        <dbReference type="Rhea" id="RHEA:19129"/>
        <dbReference type="ChEBI" id="CHEBI:15378"/>
        <dbReference type="ChEBI" id="CHEBI:17748"/>
        <dbReference type="ChEBI" id="CHEBI:30616"/>
        <dbReference type="ChEBI" id="CHEBI:63528"/>
        <dbReference type="ChEBI" id="CHEBI:456216"/>
        <dbReference type="EC" id="2.7.1.21"/>
    </reaction>
</comment>
<reference evidence="14" key="2">
    <citation type="submission" date="2015-06" db="EMBL/GenBank/DDBJ databases">
        <title>Complete genome sequence of Spiroplasma eriocheiris TDA-040725-5 (DSM 21848).</title>
        <authorList>
            <person name="Lo W.-S."/>
            <person name="Kuo C.-H."/>
        </authorList>
    </citation>
    <scope>NUCLEOTIDE SEQUENCE [LARGE SCALE GENOMIC DNA]</scope>
    <source>
        <strain evidence="14">TDA-040725-5</strain>
    </source>
</reference>
<keyword evidence="6 8" id="KW-0418">Kinase</keyword>
<dbReference type="Gene3D" id="3.40.50.300">
    <property type="entry name" value="P-loop containing nucleotide triphosphate hydrolases"/>
    <property type="match status" value="1"/>
</dbReference>
<sequence length="194" mass="22002">MYFLNRNAKIGWVEVITGCMFAGKTEEFIRRIVRLSYAKFKIQVFKPAIDNRYSNDNVVSHSQKSIKAISVNNTKELLANLAPDTDVVGIDEVQFFDNEIVKVADDLANKGIIVIVNGLDKDFRAEPFLNVEQLMSKAEEVKKLHAICVKCGNLANRTQRLINGKPANYHDPIVLIGEKDKYEACCRHCHEVVY</sequence>
<feature type="active site" description="Proton acceptor" evidence="8 9">
    <location>
        <position position="92"/>
    </location>
</feature>
<dbReference type="SUPFAM" id="SSF52540">
    <property type="entry name" value="P-loop containing nucleoside triphosphate hydrolases"/>
    <property type="match status" value="1"/>
</dbReference>
<organism evidence="13 14">
    <name type="scientific">Spiroplasma eriocheiris</name>
    <dbReference type="NCBI Taxonomy" id="315358"/>
    <lineage>
        <taxon>Bacteria</taxon>
        <taxon>Bacillati</taxon>
        <taxon>Mycoplasmatota</taxon>
        <taxon>Mollicutes</taxon>
        <taxon>Entomoplasmatales</taxon>
        <taxon>Spiroplasmataceae</taxon>
        <taxon>Spiroplasma</taxon>
    </lineage>
</organism>
<feature type="binding site" evidence="8">
    <location>
        <position position="189"/>
    </location>
    <ligand>
        <name>Zn(2+)</name>
        <dbReference type="ChEBI" id="CHEBI:29105"/>
    </ligand>
</feature>
<proteinExistence type="inferred from homology"/>
<keyword evidence="4 8" id="KW-0808">Transferase</keyword>
<dbReference type="GO" id="GO:0071897">
    <property type="term" value="P:DNA biosynthetic process"/>
    <property type="evidence" value="ECO:0007669"/>
    <property type="project" value="UniProtKB-KW"/>
</dbReference>
<comment type="similarity">
    <text evidence="1 8 12">Belongs to the thymidine kinase family.</text>
</comment>
<feature type="binding site" evidence="8">
    <location>
        <position position="148"/>
    </location>
    <ligand>
        <name>Zn(2+)</name>
        <dbReference type="ChEBI" id="CHEBI:29105"/>
    </ligand>
</feature>
<evidence type="ECO:0000256" key="7">
    <source>
        <dbReference type="ARBA" id="ARBA00022840"/>
    </source>
</evidence>
<dbReference type="HAMAP" id="MF_00124">
    <property type="entry name" value="Thymidine_kinase"/>
    <property type="match status" value="1"/>
</dbReference>
<dbReference type="AlphaFoldDB" id="A0A0H3XIT8"/>
<feature type="binding site" evidence="10">
    <location>
        <begin position="174"/>
        <end position="177"/>
    </location>
    <ligand>
        <name>substrate</name>
    </ligand>
</feature>
<comment type="subunit">
    <text evidence="8">Homotetramer.</text>
</comment>
<dbReference type="InterPro" id="IPR001267">
    <property type="entry name" value="Thymidine_kinase"/>
</dbReference>